<sequence length="486" mass="54139">MPAVYSTIAAASSARRRVENPKKAAPLTTEQQKEKRDERQLKQARIDAYVEKWMEDTNNLANTMAAEFDLKPRYFLDIFFQGGAHMITHQNALNPYNAFKNFKAADAREAGESKSVTQLHTDHFEEYEALTPEEKTELVQEFEKTRTKNFQLRRDTPCARVQDVANVVRNMKMLMFGLGQRVGIEGFFCVVKNNVDFKMEPEWYFTSKELETYMEIATRKRWVTGEVGMRLEAFAIAGCDPVNMLRTSAQKVNHMKGEIRAELAKNLSEVSGVPDARIGWTWFEEDVVQRYGVKLVGWTAGKDPVDPSNLSTSQSVIRTLLTAIQNGECCFKKLGPTEAAERRKKWEEGIAAGWVTAKHRASRCDAGQPRKRVRDDSDNDSDDNDGEADDGTACPPPTKRARTTQTISASTKPCAKKAAPKKKAATTKKATPAKKKATPAKKACTRKVASRAIITSDDERDDDPHANESDAAGSSALVVDAPPPPA</sequence>
<accession>A0AAD6ZDZ1</accession>
<keyword evidence="3" id="KW-1185">Reference proteome</keyword>
<dbReference type="AlphaFoldDB" id="A0AAD6ZDZ1"/>
<dbReference type="Proteomes" id="UP001218218">
    <property type="component" value="Unassembled WGS sequence"/>
</dbReference>
<gene>
    <name evidence="2" type="ORF">DFH08DRAFT_820183</name>
</gene>
<reference evidence="2" key="1">
    <citation type="submission" date="2023-03" db="EMBL/GenBank/DDBJ databases">
        <title>Massive genome expansion in bonnet fungi (Mycena s.s.) driven by repeated elements and novel gene families across ecological guilds.</title>
        <authorList>
            <consortium name="Lawrence Berkeley National Laboratory"/>
            <person name="Harder C.B."/>
            <person name="Miyauchi S."/>
            <person name="Viragh M."/>
            <person name="Kuo A."/>
            <person name="Thoen E."/>
            <person name="Andreopoulos B."/>
            <person name="Lu D."/>
            <person name="Skrede I."/>
            <person name="Drula E."/>
            <person name="Henrissat B."/>
            <person name="Morin E."/>
            <person name="Kohler A."/>
            <person name="Barry K."/>
            <person name="LaButti K."/>
            <person name="Morin E."/>
            <person name="Salamov A."/>
            <person name="Lipzen A."/>
            <person name="Mereny Z."/>
            <person name="Hegedus B."/>
            <person name="Baldrian P."/>
            <person name="Stursova M."/>
            <person name="Weitz H."/>
            <person name="Taylor A."/>
            <person name="Grigoriev I.V."/>
            <person name="Nagy L.G."/>
            <person name="Martin F."/>
            <person name="Kauserud H."/>
        </authorList>
    </citation>
    <scope>NUCLEOTIDE SEQUENCE</scope>
    <source>
        <strain evidence="2">CBHHK002</strain>
    </source>
</reference>
<dbReference type="EMBL" id="JARIHO010000059">
    <property type="protein sequence ID" value="KAJ7318178.1"/>
    <property type="molecule type" value="Genomic_DNA"/>
</dbReference>
<feature type="compositionally biased region" description="Basic and acidic residues" evidence="1">
    <location>
        <begin position="31"/>
        <end position="40"/>
    </location>
</feature>
<feature type="compositionally biased region" description="Acidic residues" evidence="1">
    <location>
        <begin position="377"/>
        <end position="390"/>
    </location>
</feature>
<comment type="caution">
    <text evidence="2">The sequence shown here is derived from an EMBL/GenBank/DDBJ whole genome shotgun (WGS) entry which is preliminary data.</text>
</comment>
<organism evidence="2 3">
    <name type="scientific">Mycena albidolilacea</name>
    <dbReference type="NCBI Taxonomy" id="1033008"/>
    <lineage>
        <taxon>Eukaryota</taxon>
        <taxon>Fungi</taxon>
        <taxon>Dikarya</taxon>
        <taxon>Basidiomycota</taxon>
        <taxon>Agaricomycotina</taxon>
        <taxon>Agaricomycetes</taxon>
        <taxon>Agaricomycetidae</taxon>
        <taxon>Agaricales</taxon>
        <taxon>Marasmiineae</taxon>
        <taxon>Mycenaceae</taxon>
        <taxon>Mycena</taxon>
    </lineage>
</organism>
<protein>
    <submittedName>
        <fullName evidence="2">Uncharacterized protein</fullName>
    </submittedName>
</protein>
<feature type="region of interest" description="Disordered" evidence="1">
    <location>
        <begin position="15"/>
        <end position="40"/>
    </location>
</feature>
<feature type="compositionally biased region" description="Basic residues" evidence="1">
    <location>
        <begin position="414"/>
        <end position="449"/>
    </location>
</feature>
<feature type="region of interest" description="Disordered" evidence="1">
    <location>
        <begin position="358"/>
        <end position="486"/>
    </location>
</feature>
<evidence type="ECO:0000256" key="1">
    <source>
        <dbReference type="SAM" id="MobiDB-lite"/>
    </source>
</evidence>
<proteinExistence type="predicted"/>
<evidence type="ECO:0000313" key="2">
    <source>
        <dbReference type="EMBL" id="KAJ7318178.1"/>
    </source>
</evidence>
<name>A0AAD6ZDZ1_9AGAR</name>
<evidence type="ECO:0000313" key="3">
    <source>
        <dbReference type="Proteomes" id="UP001218218"/>
    </source>
</evidence>